<dbReference type="AlphaFoldDB" id="A0ABC8S768"/>
<keyword evidence="2" id="KW-1185">Reference proteome</keyword>
<name>A0ABC8S768_9AQUA</name>
<dbReference type="Proteomes" id="UP001642360">
    <property type="component" value="Unassembled WGS sequence"/>
</dbReference>
<evidence type="ECO:0000313" key="1">
    <source>
        <dbReference type="EMBL" id="CAK9152717.1"/>
    </source>
</evidence>
<sequence>MASLEEHCYVLVFANFPGMLFVEEWLRRRTGEGQRVFNPEVLDLTEDDLMDKFAIGVSMVTALSLTISYPTLAATSIHTSSTSPYRSSFLLICP</sequence>
<protein>
    <submittedName>
        <fullName evidence="1">Uncharacterized protein</fullName>
    </submittedName>
</protein>
<dbReference type="EMBL" id="CAUOFW020002286">
    <property type="protein sequence ID" value="CAK9152717.1"/>
    <property type="molecule type" value="Genomic_DNA"/>
</dbReference>
<organism evidence="1 2">
    <name type="scientific">Ilex paraguariensis</name>
    <name type="common">yerba mate</name>
    <dbReference type="NCBI Taxonomy" id="185542"/>
    <lineage>
        <taxon>Eukaryota</taxon>
        <taxon>Viridiplantae</taxon>
        <taxon>Streptophyta</taxon>
        <taxon>Embryophyta</taxon>
        <taxon>Tracheophyta</taxon>
        <taxon>Spermatophyta</taxon>
        <taxon>Magnoliopsida</taxon>
        <taxon>eudicotyledons</taxon>
        <taxon>Gunneridae</taxon>
        <taxon>Pentapetalae</taxon>
        <taxon>asterids</taxon>
        <taxon>campanulids</taxon>
        <taxon>Aquifoliales</taxon>
        <taxon>Aquifoliaceae</taxon>
        <taxon>Ilex</taxon>
    </lineage>
</organism>
<reference evidence="1 2" key="1">
    <citation type="submission" date="2024-02" db="EMBL/GenBank/DDBJ databases">
        <authorList>
            <person name="Vignale AGUSTIN F."/>
            <person name="Sosa J E."/>
            <person name="Modenutti C."/>
        </authorList>
    </citation>
    <scope>NUCLEOTIDE SEQUENCE [LARGE SCALE GENOMIC DNA]</scope>
</reference>
<comment type="caution">
    <text evidence="1">The sequence shown here is derived from an EMBL/GenBank/DDBJ whole genome shotgun (WGS) entry which is preliminary data.</text>
</comment>
<proteinExistence type="predicted"/>
<accession>A0ABC8S768</accession>
<evidence type="ECO:0000313" key="2">
    <source>
        <dbReference type="Proteomes" id="UP001642360"/>
    </source>
</evidence>
<gene>
    <name evidence="1" type="ORF">ILEXP_LOCUS20949</name>
</gene>